<evidence type="ECO:0000313" key="8">
    <source>
        <dbReference type="Proteomes" id="UP000094313"/>
    </source>
</evidence>
<dbReference type="Proteomes" id="UP000094313">
    <property type="component" value="Chromosome"/>
</dbReference>
<reference evidence="7 8" key="1">
    <citation type="submission" date="2016-08" db="EMBL/GenBank/DDBJ databases">
        <authorList>
            <person name="Seilhamer J.J."/>
        </authorList>
    </citation>
    <scope>NUCLEOTIDE SEQUENCE [LARGE SCALE GENOMIC DNA]</scope>
    <source>
        <strain evidence="7 8">DX4</strain>
    </source>
</reference>
<dbReference type="InterPro" id="IPR012910">
    <property type="entry name" value="Plug_dom"/>
</dbReference>
<dbReference type="SUPFAM" id="SSF49452">
    <property type="entry name" value="Starch-binding domain-like"/>
    <property type="match status" value="1"/>
</dbReference>
<proteinExistence type="predicted"/>
<dbReference type="EMBL" id="CP017141">
    <property type="protein sequence ID" value="AOM79122.1"/>
    <property type="molecule type" value="Genomic_DNA"/>
</dbReference>
<dbReference type="InterPro" id="IPR013784">
    <property type="entry name" value="Carb-bd-like_fold"/>
</dbReference>
<dbReference type="GO" id="GO:0009279">
    <property type="term" value="C:cell outer membrane"/>
    <property type="evidence" value="ECO:0007669"/>
    <property type="project" value="UniProtKB-SubCell"/>
</dbReference>
<dbReference type="Gene3D" id="2.170.130.10">
    <property type="entry name" value="TonB-dependent receptor, plug domain"/>
    <property type="match status" value="1"/>
</dbReference>
<dbReference type="GO" id="GO:0030246">
    <property type="term" value="F:carbohydrate binding"/>
    <property type="evidence" value="ECO:0007669"/>
    <property type="project" value="InterPro"/>
</dbReference>
<dbReference type="PANTHER" id="PTHR40980">
    <property type="entry name" value="PLUG DOMAIN-CONTAINING PROTEIN"/>
    <property type="match status" value="1"/>
</dbReference>
<comment type="subcellular location">
    <subcellularLocation>
        <location evidence="1">Cell outer membrane</location>
    </subcellularLocation>
</comment>
<dbReference type="Gene3D" id="2.40.170.20">
    <property type="entry name" value="TonB-dependent receptor, beta-barrel domain"/>
    <property type="match status" value="1"/>
</dbReference>
<evidence type="ECO:0000259" key="5">
    <source>
        <dbReference type="Pfam" id="PF07715"/>
    </source>
</evidence>
<keyword evidence="2" id="KW-0472">Membrane</keyword>
<evidence type="ECO:0000259" key="6">
    <source>
        <dbReference type="Pfam" id="PF14905"/>
    </source>
</evidence>
<dbReference type="Gene3D" id="2.60.40.1120">
    <property type="entry name" value="Carboxypeptidase-like, regulatory domain"/>
    <property type="match status" value="1"/>
</dbReference>
<dbReference type="InterPro" id="IPR037066">
    <property type="entry name" value="Plug_dom_sf"/>
</dbReference>
<dbReference type="SUPFAM" id="SSF56935">
    <property type="entry name" value="Porins"/>
    <property type="match status" value="1"/>
</dbReference>
<protein>
    <submittedName>
        <fullName evidence="7">Uncharacterized protein</fullName>
    </submittedName>
</protein>
<dbReference type="InterPro" id="IPR036942">
    <property type="entry name" value="Beta-barrel_TonB_sf"/>
</dbReference>
<organism evidence="7 8">
    <name type="scientific">Pedobacter steynii</name>
    <dbReference type="NCBI Taxonomy" id="430522"/>
    <lineage>
        <taxon>Bacteria</taxon>
        <taxon>Pseudomonadati</taxon>
        <taxon>Bacteroidota</taxon>
        <taxon>Sphingobacteriia</taxon>
        <taxon>Sphingobacteriales</taxon>
        <taxon>Sphingobacteriaceae</taxon>
        <taxon>Pedobacter</taxon>
    </lineage>
</organism>
<sequence length="825" mass="92481">MKLFIAAVLVAWASIVSNFTFAQSSAGPGNPGKGQISGTVLNELKQAFDLATVALFRVQDSALLKSSFTEQDGKFVFEQLKEGDYRIKISAMGYQNYQSAVLHISASNPELRLADISMLSATKNLKEVSIVGQKAFVERKIDRTVVNVDALIANAGTTAMDVLEKSPGVSVDQNGAISLKGKQGVTIFIDDKPTYLSGADLESYLRALPSASLDQIELMTNPPARYDAAGKGGVINIKTKKSNSRGFNGGLNLAYTQGELARTNNSFNLNYRHNKLNFFGVLSHTYQNNFTDLDLFRKYQNEDGSTKSYFEQNSYIRRKGTGFNGKVGMDYYQTEKTTWGLVLTGMHRSSPETNNNVSNLLNAQRGLDSIVKALTKEKETFKNLGVNANYRHQFDKKGQQLTVDADYLIYRTGNDQVINNSSYLPDQSLKSEDILTGKLPSDIKIYTLKADYSKPFENNWKMELGAKTSYTKTDNVGAYSYTINQVTKPDYEKSNHFIYKENINSGYLNMNKEAGKWSFQMGLRLEHTSSDGHQMGNPVKPDSAFNRSYTNLFPTVYLSYKLDTAGNNQLGLNYGRRVDRPYFQQLNPFVSPLDKFTYYLGNPFLNPSFTHSIELSHTFKNKVTTTLSYSDTKDEVNETIEIKDGLYYSRPGNIGRKIVKSMSVNAGLDLASWLTWQFYGELTNLNSKSNDFYNGVLNSKGTFFFTTNTFQFKLSPSWTTELGGMYRTKINDAQFTIGKLYAMSIGVQKKLSPSTTLKLNASDIFYTRIINGQINNLALTTAGWRNRSDSRNVLLSLSYRFGKTFSDLRKHNQTGAESEKNRVNN</sequence>
<evidence type="ECO:0000256" key="4">
    <source>
        <dbReference type="SAM" id="SignalP"/>
    </source>
</evidence>
<evidence type="ECO:0000313" key="7">
    <source>
        <dbReference type="EMBL" id="AOM79122.1"/>
    </source>
</evidence>
<dbReference type="InterPro" id="IPR041700">
    <property type="entry name" value="OMP_b-brl_3"/>
</dbReference>
<dbReference type="OrthoDB" id="606851at2"/>
<dbReference type="Pfam" id="PF07715">
    <property type="entry name" value="Plug"/>
    <property type="match status" value="1"/>
</dbReference>
<gene>
    <name evidence="7" type="ORF">BFS30_19280</name>
</gene>
<evidence type="ECO:0000256" key="1">
    <source>
        <dbReference type="ARBA" id="ARBA00004442"/>
    </source>
</evidence>
<dbReference type="Pfam" id="PF14905">
    <property type="entry name" value="OMP_b-brl_3"/>
    <property type="match status" value="1"/>
</dbReference>
<feature type="signal peptide" evidence="4">
    <location>
        <begin position="1"/>
        <end position="22"/>
    </location>
</feature>
<name>A0A1D7QKB2_9SPHI</name>
<feature type="domain" description="Outer membrane protein beta-barrel" evidence="6">
    <location>
        <begin position="392"/>
        <end position="799"/>
    </location>
</feature>
<dbReference type="AlphaFoldDB" id="A0A1D7QKB2"/>
<keyword evidence="8" id="KW-1185">Reference proteome</keyword>
<keyword evidence="4" id="KW-0732">Signal</keyword>
<accession>A0A1D7QKB2</accession>
<dbReference type="RefSeq" id="WP_069380785.1">
    <property type="nucleotide sequence ID" value="NZ_CP017141.1"/>
</dbReference>
<keyword evidence="3" id="KW-0998">Cell outer membrane</keyword>
<evidence type="ECO:0000256" key="2">
    <source>
        <dbReference type="ARBA" id="ARBA00023136"/>
    </source>
</evidence>
<dbReference type="KEGG" id="psty:BFS30_19280"/>
<dbReference type="Pfam" id="PF13620">
    <property type="entry name" value="CarboxypepD_reg"/>
    <property type="match status" value="1"/>
</dbReference>
<dbReference type="PANTHER" id="PTHR40980:SF4">
    <property type="entry name" value="TONB-DEPENDENT RECEPTOR-LIKE BETA-BARREL DOMAIN-CONTAINING PROTEIN"/>
    <property type="match status" value="1"/>
</dbReference>
<feature type="chain" id="PRO_5009098780" evidence="4">
    <location>
        <begin position="23"/>
        <end position="825"/>
    </location>
</feature>
<evidence type="ECO:0000256" key="3">
    <source>
        <dbReference type="ARBA" id="ARBA00023237"/>
    </source>
</evidence>
<feature type="domain" description="TonB-dependent receptor plug" evidence="5">
    <location>
        <begin position="143"/>
        <end position="234"/>
    </location>
</feature>